<evidence type="ECO:0000256" key="2">
    <source>
        <dbReference type="ARBA" id="ARBA00022741"/>
    </source>
</evidence>
<dbReference type="GO" id="GO:0005737">
    <property type="term" value="C:cytoplasm"/>
    <property type="evidence" value="ECO:0007669"/>
    <property type="project" value="UniProtKB-SubCell"/>
</dbReference>
<dbReference type="NCBIfam" id="NF009487">
    <property type="entry name" value="PRK12849.1"/>
    <property type="match status" value="1"/>
</dbReference>
<dbReference type="AlphaFoldDB" id="A0A1G1ZVT3"/>
<evidence type="ECO:0000256" key="5">
    <source>
        <dbReference type="ARBA" id="ARBA00023235"/>
    </source>
</evidence>
<comment type="caution">
    <text evidence="11">The sequence shown here is derived from an EMBL/GenBank/DDBJ whole genome shotgun (WGS) entry which is preliminary data.</text>
</comment>
<feature type="binding site" evidence="6">
    <location>
        <position position="414"/>
    </location>
    <ligand>
        <name>ATP</name>
        <dbReference type="ChEBI" id="CHEBI:30616"/>
    </ligand>
</feature>
<keyword evidence="4 6" id="KW-0143">Chaperone</keyword>
<dbReference type="GO" id="GO:0051082">
    <property type="term" value="F:unfolded protein binding"/>
    <property type="evidence" value="ECO:0007669"/>
    <property type="project" value="UniProtKB-UniRule"/>
</dbReference>
<dbReference type="InterPro" id="IPR018370">
    <property type="entry name" value="Chaperonin_Cpn60_CS"/>
</dbReference>
<dbReference type="InterPro" id="IPR027413">
    <property type="entry name" value="GROEL-like_equatorial_sf"/>
</dbReference>
<dbReference type="SUPFAM" id="SSF52029">
    <property type="entry name" value="GroEL apical domain-like"/>
    <property type="match status" value="1"/>
</dbReference>
<dbReference type="NCBIfam" id="NF009488">
    <property type="entry name" value="PRK12850.1"/>
    <property type="match status" value="1"/>
</dbReference>
<dbReference type="InterPro" id="IPR002423">
    <property type="entry name" value="Cpn60/GroEL/TCP-1"/>
</dbReference>
<comment type="caution">
    <text evidence="6">Lacks conserved residue(s) required for the propagation of feature annotation.</text>
</comment>
<dbReference type="FunFam" id="3.50.7.10:FF:000001">
    <property type="entry name" value="60 kDa chaperonin"/>
    <property type="match status" value="1"/>
</dbReference>
<dbReference type="GO" id="GO:0005524">
    <property type="term" value="F:ATP binding"/>
    <property type="evidence" value="ECO:0007669"/>
    <property type="project" value="UniProtKB-UniRule"/>
</dbReference>
<feature type="region of interest" description="Disordered" evidence="10">
    <location>
        <begin position="541"/>
        <end position="560"/>
    </location>
</feature>
<dbReference type="HAMAP" id="MF_00600">
    <property type="entry name" value="CH60"/>
    <property type="match status" value="1"/>
</dbReference>
<comment type="similarity">
    <text evidence="1 6 7">Belongs to the chaperonin (HSP60) family.</text>
</comment>
<dbReference type="GO" id="GO:0016853">
    <property type="term" value="F:isomerase activity"/>
    <property type="evidence" value="ECO:0007669"/>
    <property type="project" value="UniProtKB-KW"/>
</dbReference>
<dbReference type="SUPFAM" id="SSF54849">
    <property type="entry name" value="GroEL-intermediate domain like"/>
    <property type="match status" value="1"/>
</dbReference>
<dbReference type="PROSITE" id="PS00296">
    <property type="entry name" value="CHAPERONINS_CPN60"/>
    <property type="match status" value="1"/>
</dbReference>
<dbReference type="CDD" id="cd03344">
    <property type="entry name" value="GroEL"/>
    <property type="match status" value="1"/>
</dbReference>
<dbReference type="Gene3D" id="3.50.7.10">
    <property type="entry name" value="GroEL"/>
    <property type="match status" value="1"/>
</dbReference>
<feature type="binding site" evidence="6">
    <location>
        <begin position="494"/>
        <end position="496"/>
    </location>
    <ligand>
        <name>ATP</name>
        <dbReference type="ChEBI" id="CHEBI:30616"/>
    </ligand>
</feature>
<feature type="binding site" evidence="6">
    <location>
        <begin position="86"/>
        <end position="90"/>
    </location>
    <ligand>
        <name>ATP</name>
        <dbReference type="ChEBI" id="CHEBI:30616"/>
    </ligand>
</feature>
<comment type="function">
    <text evidence="6 8">Together with its co-chaperonin GroES, plays an essential role in assisting protein folding. The GroEL-GroES system forms a nano-cage that allows encapsulation of the non-native substrate proteins and provides a physical environment optimized to promote and accelerate protein folding.</text>
</comment>
<dbReference type="InterPro" id="IPR001844">
    <property type="entry name" value="Cpn60/GroEL"/>
</dbReference>
<keyword evidence="2 6" id="KW-0547">Nucleotide-binding</keyword>
<dbReference type="SUPFAM" id="SSF48592">
    <property type="entry name" value="GroEL equatorial domain-like"/>
    <property type="match status" value="1"/>
</dbReference>
<comment type="subcellular location">
    <subcellularLocation>
        <location evidence="6">Cytoplasm</location>
    </subcellularLocation>
</comment>
<evidence type="ECO:0000256" key="6">
    <source>
        <dbReference type="HAMAP-Rule" id="MF_00600"/>
    </source>
</evidence>
<keyword evidence="5 6" id="KW-0413">Isomerase</keyword>
<keyword evidence="3 6" id="KW-0067">ATP-binding</keyword>
<dbReference type="NCBIfam" id="NF000592">
    <property type="entry name" value="PRK00013.1"/>
    <property type="match status" value="1"/>
</dbReference>
<evidence type="ECO:0000256" key="3">
    <source>
        <dbReference type="ARBA" id="ARBA00022840"/>
    </source>
</evidence>
<comment type="subunit">
    <text evidence="6 8">Forms a cylinder of 14 subunits composed of two heptameric rings stacked back-to-back. Interacts with the co-chaperonin GroES.</text>
</comment>
<evidence type="ECO:0000256" key="8">
    <source>
        <dbReference type="RuleBase" id="RU000419"/>
    </source>
</evidence>
<evidence type="ECO:0000256" key="10">
    <source>
        <dbReference type="SAM" id="MobiDB-lite"/>
    </source>
</evidence>
<dbReference type="Gene3D" id="1.10.560.10">
    <property type="entry name" value="GroEL-like equatorial domain"/>
    <property type="match status" value="1"/>
</dbReference>
<dbReference type="NCBIfam" id="TIGR02348">
    <property type="entry name" value="GroEL"/>
    <property type="match status" value="1"/>
</dbReference>
<name>A0A1G1ZVT3_9BACT</name>
<dbReference type="EMBL" id="MHJO01000033">
    <property type="protein sequence ID" value="OGY68621.1"/>
    <property type="molecule type" value="Genomic_DNA"/>
</dbReference>
<dbReference type="InterPro" id="IPR027409">
    <property type="entry name" value="GroEL-like_apical_dom_sf"/>
</dbReference>
<dbReference type="Pfam" id="PF00118">
    <property type="entry name" value="Cpn60_TCP1"/>
    <property type="match status" value="1"/>
</dbReference>
<dbReference type="GO" id="GO:0140662">
    <property type="term" value="F:ATP-dependent protein folding chaperone"/>
    <property type="evidence" value="ECO:0007669"/>
    <property type="project" value="InterPro"/>
</dbReference>
<dbReference type="GO" id="GO:0042026">
    <property type="term" value="P:protein refolding"/>
    <property type="evidence" value="ECO:0007669"/>
    <property type="project" value="UniProtKB-UniRule"/>
</dbReference>
<protein>
    <recommendedName>
        <fullName evidence="6">Chaperonin GroEL</fullName>
        <ecNumber evidence="6">5.6.1.7</ecNumber>
    </recommendedName>
    <alternativeName>
        <fullName evidence="6">60 kDa chaperonin</fullName>
    </alternativeName>
    <alternativeName>
        <fullName evidence="6">Chaperonin-60</fullName>
        <shortName evidence="6">Cpn60</shortName>
    </alternativeName>
</protein>
<evidence type="ECO:0000256" key="7">
    <source>
        <dbReference type="RuleBase" id="RU000418"/>
    </source>
</evidence>
<dbReference type="NCBIfam" id="NF009489">
    <property type="entry name" value="PRK12851.1"/>
    <property type="match status" value="1"/>
</dbReference>
<feature type="coiled-coil region" evidence="9">
    <location>
        <begin position="338"/>
        <end position="365"/>
    </location>
</feature>
<dbReference type="PANTHER" id="PTHR45633">
    <property type="entry name" value="60 KDA HEAT SHOCK PROTEIN, MITOCHONDRIAL"/>
    <property type="match status" value="1"/>
</dbReference>
<keyword evidence="9" id="KW-0175">Coiled coil</keyword>
<dbReference type="Proteomes" id="UP000176611">
    <property type="component" value="Unassembled WGS sequence"/>
</dbReference>
<dbReference type="Gene3D" id="3.30.260.10">
    <property type="entry name" value="TCP-1-like chaperonin intermediate domain"/>
    <property type="match status" value="1"/>
</dbReference>
<feature type="binding site" evidence="6">
    <location>
        <begin position="29"/>
        <end position="32"/>
    </location>
    <ligand>
        <name>ATP</name>
        <dbReference type="ChEBI" id="CHEBI:30616"/>
    </ligand>
</feature>
<gene>
    <name evidence="6" type="primary">groEL</name>
    <name evidence="6" type="synonym">groL</name>
    <name evidence="11" type="ORF">A2586_01300</name>
</gene>
<evidence type="ECO:0000256" key="1">
    <source>
        <dbReference type="ARBA" id="ARBA00006607"/>
    </source>
</evidence>
<sequence length="560" mass="59793">MAKQIIFNEKARAALKRGVDKLANAVKVTLGPRGRAVVLAKSFGSPVITHDGVTIAKEIELDDKVENVGAELVKEVASKTNDSAGDGTTTATLLAQVLINEGLKNVTSGVDPVGMHRGMKKAYETTLVALKKISKNISNDEEVAHIATISARDKELGRLISEVIKQVGKDGVVTVEESKSLGLSKELVEGMQFDRGYVSPYMVSNQDRMEAVLEDPFVLVTDQKISSISVLLPILEKIVQSGKRDLVIIAEDVDGEALATLVVNKLRGVFNVLAIKAPGFGDRRKEMLQDIAAVTGAEFISEEVGRKLDSVDLAVLGKAHRVVATKDNTTIVGGKGAKTEIDKRIAQIKNQLAKVESDFDKDKLQERLGKLSGGVAVIKVGAATEVEQKEKQHRIEDAVAATKAAIEEGIVPGGGVALIRAADAVKELIRDLDKQKSVDGKADFDNATFSEIIGAKIVLDGLYAPIKQIAENAGFDGAVVLDKVLAGKDDFGFNAAIGKFENLVQAGVIDPTKVTRLALQNAVSIASMLLITEAVVSDKPEKKDKTNLPQMEGMGEMGDY</sequence>
<proteinExistence type="inferred from homology"/>
<evidence type="ECO:0000313" key="11">
    <source>
        <dbReference type="EMBL" id="OGY68621.1"/>
    </source>
</evidence>
<evidence type="ECO:0000313" key="12">
    <source>
        <dbReference type="Proteomes" id="UP000176611"/>
    </source>
</evidence>
<evidence type="ECO:0000256" key="4">
    <source>
        <dbReference type="ARBA" id="ARBA00023186"/>
    </source>
</evidence>
<dbReference type="PRINTS" id="PR00298">
    <property type="entry name" value="CHAPERONIN60"/>
</dbReference>
<organism evidence="11 12">
    <name type="scientific">Candidatus Harrisonbacteria bacterium RIFOXYD1_FULL_40_9</name>
    <dbReference type="NCBI Taxonomy" id="1798412"/>
    <lineage>
        <taxon>Bacteria</taxon>
        <taxon>Candidatus Harrisoniibacteriota</taxon>
    </lineage>
</organism>
<dbReference type="EC" id="5.6.1.7" evidence="6"/>
<keyword evidence="6" id="KW-0963">Cytoplasm</keyword>
<reference evidence="11 12" key="1">
    <citation type="journal article" date="2016" name="Nat. Commun.">
        <title>Thousands of microbial genomes shed light on interconnected biogeochemical processes in an aquifer system.</title>
        <authorList>
            <person name="Anantharaman K."/>
            <person name="Brown C.T."/>
            <person name="Hug L.A."/>
            <person name="Sharon I."/>
            <person name="Castelle C.J."/>
            <person name="Probst A.J."/>
            <person name="Thomas B.C."/>
            <person name="Singh A."/>
            <person name="Wilkins M.J."/>
            <person name="Karaoz U."/>
            <person name="Brodie E.L."/>
            <person name="Williams K.H."/>
            <person name="Hubbard S.S."/>
            <person name="Banfield J.F."/>
        </authorList>
    </citation>
    <scope>NUCLEOTIDE SEQUENCE [LARGE SCALE GENOMIC DNA]</scope>
</reference>
<evidence type="ECO:0000256" key="9">
    <source>
        <dbReference type="SAM" id="Coils"/>
    </source>
</evidence>
<accession>A0A1G1ZVT3</accession>
<dbReference type="InterPro" id="IPR027410">
    <property type="entry name" value="TCP-1-like_intermed_sf"/>
</dbReference>
<feature type="binding site" evidence="6">
    <location>
        <position position="510"/>
    </location>
    <ligand>
        <name>ATP</name>
        <dbReference type="ChEBI" id="CHEBI:30616"/>
    </ligand>
</feature>